<dbReference type="GO" id="GO:0000978">
    <property type="term" value="F:RNA polymerase II cis-regulatory region sequence-specific DNA binding"/>
    <property type="evidence" value="ECO:0007669"/>
    <property type="project" value="TreeGrafter"/>
</dbReference>
<keyword evidence="6" id="KW-0862">Zinc</keyword>
<evidence type="ECO:0000256" key="8">
    <source>
        <dbReference type="ARBA" id="ARBA00023125"/>
    </source>
</evidence>
<feature type="domain" description="C2H2-type" evidence="14">
    <location>
        <begin position="51"/>
        <end position="78"/>
    </location>
</feature>
<comment type="caution">
    <text evidence="15">The sequence shown here is derived from an EMBL/GenBank/DDBJ whole genome shotgun (WGS) entry which is preliminary data.</text>
</comment>
<dbReference type="PANTHER" id="PTHR24388">
    <property type="entry name" value="ZINC FINGER PROTEIN"/>
    <property type="match status" value="1"/>
</dbReference>
<dbReference type="InterPro" id="IPR036236">
    <property type="entry name" value="Znf_C2H2_sf"/>
</dbReference>
<dbReference type="InterPro" id="IPR050527">
    <property type="entry name" value="Snail/Krueppel_Znf"/>
</dbReference>
<keyword evidence="8" id="KW-0238">DNA-binding</keyword>
<comment type="similarity">
    <text evidence="11">Belongs to the snail C2H2-type zinc-finger protein family.</text>
</comment>
<evidence type="ECO:0000256" key="13">
    <source>
        <dbReference type="SAM" id="MobiDB-lite"/>
    </source>
</evidence>
<dbReference type="Gene3D" id="3.30.160.60">
    <property type="entry name" value="Classic Zinc Finger"/>
    <property type="match status" value="5"/>
</dbReference>
<keyword evidence="3" id="KW-0479">Metal-binding</keyword>
<dbReference type="PANTHER" id="PTHR24388:SF54">
    <property type="entry name" value="PROTEIN ESCARGOT"/>
    <property type="match status" value="1"/>
</dbReference>
<dbReference type="AlphaFoldDB" id="A0AAV7XSQ2"/>
<dbReference type="FunFam" id="3.30.160.60:FF:000110">
    <property type="entry name" value="Zinc finger protein-like"/>
    <property type="match status" value="1"/>
</dbReference>
<feature type="domain" description="C2H2-type" evidence="14">
    <location>
        <begin position="79"/>
        <end position="106"/>
    </location>
</feature>
<evidence type="ECO:0000256" key="12">
    <source>
        <dbReference type="PROSITE-ProRule" id="PRU00042"/>
    </source>
</evidence>
<evidence type="ECO:0000313" key="16">
    <source>
        <dbReference type="Proteomes" id="UP001075354"/>
    </source>
</evidence>
<sequence length="207" mass="23273">MSLASYYLFIFCHDFDFGQLGQLGLEAGAGAPGRPRRASARARRRDRDRPFRCAQCNASFMQKHHLKRHMAGHGVRRPYQCTQCAASFAIRDNLNRHLQTHSAQRPYQCDTCGSGFRRKEHLLTHRRTHEGQLPWTCGACGANFKHLYLLQAHQASRHPDQGAEAEAGAPGTQAGQAEESLKCPYCDATFRTAHTLGRHVRAHEPQV</sequence>
<keyword evidence="10" id="KW-0539">Nucleus</keyword>
<evidence type="ECO:0000256" key="9">
    <source>
        <dbReference type="ARBA" id="ARBA00023163"/>
    </source>
</evidence>
<dbReference type="SMART" id="SM00355">
    <property type="entry name" value="ZnF_C2H2"/>
    <property type="match status" value="5"/>
</dbReference>
<keyword evidence="9" id="KW-0804">Transcription</keyword>
<dbReference type="FunFam" id="3.30.160.60:FF:000056">
    <property type="entry name" value="Zinc finger and SCAN domain-containing 20"/>
    <property type="match status" value="1"/>
</dbReference>
<name>A0AAV7XSQ2_9NEOP</name>
<keyword evidence="16" id="KW-1185">Reference proteome</keyword>
<accession>A0AAV7XSQ2</accession>
<proteinExistence type="inferred from homology"/>
<reference evidence="15" key="1">
    <citation type="submission" date="2022-12" db="EMBL/GenBank/DDBJ databases">
        <title>Chromosome-level genome assembly of the bean flower thrips Megalurothrips usitatus.</title>
        <authorList>
            <person name="Ma L."/>
            <person name="Liu Q."/>
            <person name="Li H."/>
            <person name="Cai W."/>
        </authorList>
    </citation>
    <scope>NUCLEOTIDE SEQUENCE</scope>
    <source>
        <strain evidence="15">Cailab_2022a</strain>
    </source>
</reference>
<evidence type="ECO:0000256" key="10">
    <source>
        <dbReference type="ARBA" id="ARBA00023242"/>
    </source>
</evidence>
<feature type="domain" description="C2H2-type" evidence="14">
    <location>
        <begin position="181"/>
        <end position="207"/>
    </location>
</feature>
<comment type="similarity">
    <text evidence="2">Belongs to the krueppel C2H2-type zinc-finger protein family.</text>
</comment>
<dbReference type="Pfam" id="PF13894">
    <property type="entry name" value="zf-C2H2_4"/>
    <property type="match status" value="1"/>
</dbReference>
<keyword evidence="5 12" id="KW-0863">Zinc-finger</keyword>
<dbReference type="Pfam" id="PF00096">
    <property type="entry name" value="zf-C2H2"/>
    <property type="match status" value="3"/>
</dbReference>
<dbReference type="GO" id="GO:0008270">
    <property type="term" value="F:zinc ion binding"/>
    <property type="evidence" value="ECO:0007669"/>
    <property type="project" value="UniProtKB-KW"/>
</dbReference>
<evidence type="ECO:0000256" key="6">
    <source>
        <dbReference type="ARBA" id="ARBA00022833"/>
    </source>
</evidence>
<feature type="compositionally biased region" description="Basic residues" evidence="13">
    <location>
        <begin position="34"/>
        <end position="44"/>
    </location>
</feature>
<feature type="region of interest" description="Disordered" evidence="13">
    <location>
        <begin position="26"/>
        <end position="46"/>
    </location>
</feature>
<dbReference type="GO" id="GO:0005634">
    <property type="term" value="C:nucleus"/>
    <property type="evidence" value="ECO:0007669"/>
    <property type="project" value="UniProtKB-SubCell"/>
</dbReference>
<keyword evidence="7" id="KW-0805">Transcription regulation</keyword>
<evidence type="ECO:0000256" key="2">
    <source>
        <dbReference type="ARBA" id="ARBA00006991"/>
    </source>
</evidence>
<dbReference type="GO" id="GO:0000981">
    <property type="term" value="F:DNA-binding transcription factor activity, RNA polymerase II-specific"/>
    <property type="evidence" value="ECO:0007669"/>
    <property type="project" value="TreeGrafter"/>
</dbReference>
<dbReference type="FunFam" id="3.30.160.60:FF:000100">
    <property type="entry name" value="Zinc finger 45-like"/>
    <property type="match status" value="1"/>
</dbReference>
<evidence type="ECO:0000256" key="1">
    <source>
        <dbReference type="ARBA" id="ARBA00004123"/>
    </source>
</evidence>
<comment type="subcellular location">
    <subcellularLocation>
        <location evidence="1">Nucleus</location>
    </subcellularLocation>
</comment>
<gene>
    <name evidence="15" type="ORF">ONE63_006224</name>
</gene>
<dbReference type="EMBL" id="JAPTSV010000003">
    <property type="protein sequence ID" value="KAJ1529447.1"/>
    <property type="molecule type" value="Genomic_DNA"/>
</dbReference>
<evidence type="ECO:0000256" key="5">
    <source>
        <dbReference type="ARBA" id="ARBA00022771"/>
    </source>
</evidence>
<evidence type="ECO:0000256" key="7">
    <source>
        <dbReference type="ARBA" id="ARBA00023015"/>
    </source>
</evidence>
<evidence type="ECO:0000256" key="11">
    <source>
        <dbReference type="ARBA" id="ARBA00037948"/>
    </source>
</evidence>
<evidence type="ECO:0000256" key="3">
    <source>
        <dbReference type="ARBA" id="ARBA00022723"/>
    </source>
</evidence>
<feature type="domain" description="C2H2-type" evidence="14">
    <location>
        <begin position="107"/>
        <end position="134"/>
    </location>
</feature>
<dbReference type="SUPFAM" id="SSF57667">
    <property type="entry name" value="beta-beta-alpha zinc fingers"/>
    <property type="match status" value="2"/>
</dbReference>
<dbReference type="InterPro" id="IPR013087">
    <property type="entry name" value="Znf_C2H2_type"/>
</dbReference>
<evidence type="ECO:0000313" key="15">
    <source>
        <dbReference type="EMBL" id="KAJ1529447.1"/>
    </source>
</evidence>
<evidence type="ECO:0000256" key="4">
    <source>
        <dbReference type="ARBA" id="ARBA00022737"/>
    </source>
</evidence>
<protein>
    <recommendedName>
        <fullName evidence="14">C2H2-type domain-containing protein</fullName>
    </recommendedName>
</protein>
<dbReference type="PROSITE" id="PS50157">
    <property type="entry name" value="ZINC_FINGER_C2H2_2"/>
    <property type="match status" value="5"/>
</dbReference>
<keyword evidence="4" id="KW-0677">Repeat</keyword>
<dbReference type="Proteomes" id="UP001075354">
    <property type="component" value="Chromosome 3"/>
</dbReference>
<feature type="domain" description="C2H2-type" evidence="14">
    <location>
        <begin position="135"/>
        <end position="163"/>
    </location>
</feature>
<organism evidence="15 16">
    <name type="scientific">Megalurothrips usitatus</name>
    <name type="common">bean blossom thrips</name>
    <dbReference type="NCBI Taxonomy" id="439358"/>
    <lineage>
        <taxon>Eukaryota</taxon>
        <taxon>Metazoa</taxon>
        <taxon>Ecdysozoa</taxon>
        <taxon>Arthropoda</taxon>
        <taxon>Hexapoda</taxon>
        <taxon>Insecta</taxon>
        <taxon>Pterygota</taxon>
        <taxon>Neoptera</taxon>
        <taxon>Paraneoptera</taxon>
        <taxon>Thysanoptera</taxon>
        <taxon>Terebrantia</taxon>
        <taxon>Thripoidea</taxon>
        <taxon>Thripidae</taxon>
        <taxon>Megalurothrips</taxon>
    </lineage>
</organism>
<evidence type="ECO:0000259" key="14">
    <source>
        <dbReference type="PROSITE" id="PS50157"/>
    </source>
</evidence>
<dbReference type="PROSITE" id="PS00028">
    <property type="entry name" value="ZINC_FINGER_C2H2_1"/>
    <property type="match status" value="5"/>
</dbReference>